<evidence type="ECO:0000313" key="2">
    <source>
        <dbReference type="Proteomes" id="UP000183832"/>
    </source>
</evidence>
<keyword evidence="2" id="KW-1185">Reference proteome</keyword>
<gene>
    <name evidence="1" type="ORF">CLUMA_CG013348</name>
</gene>
<protein>
    <submittedName>
        <fullName evidence="1">CLUMA_CG013348, isoform A</fullName>
    </submittedName>
</protein>
<sequence length="87" mass="10044">MSSAITFTKHNSIQSLIPYSIQSEMFCRSLKCVGGHNLPRSEKINTRTDSGMLLYGHKLILDIRHEFQLKLTYLAFLKKTLCMLPKR</sequence>
<dbReference type="AlphaFoldDB" id="A0A1J1ILW6"/>
<organism evidence="1 2">
    <name type="scientific">Clunio marinus</name>
    <dbReference type="NCBI Taxonomy" id="568069"/>
    <lineage>
        <taxon>Eukaryota</taxon>
        <taxon>Metazoa</taxon>
        <taxon>Ecdysozoa</taxon>
        <taxon>Arthropoda</taxon>
        <taxon>Hexapoda</taxon>
        <taxon>Insecta</taxon>
        <taxon>Pterygota</taxon>
        <taxon>Neoptera</taxon>
        <taxon>Endopterygota</taxon>
        <taxon>Diptera</taxon>
        <taxon>Nematocera</taxon>
        <taxon>Chironomoidea</taxon>
        <taxon>Chironomidae</taxon>
        <taxon>Clunio</taxon>
    </lineage>
</organism>
<evidence type="ECO:0000313" key="1">
    <source>
        <dbReference type="EMBL" id="CRL00062.1"/>
    </source>
</evidence>
<name>A0A1J1ILW6_9DIPT</name>
<reference evidence="1 2" key="1">
    <citation type="submission" date="2015-04" db="EMBL/GenBank/DDBJ databases">
        <authorList>
            <person name="Syromyatnikov M.Y."/>
            <person name="Popov V.N."/>
        </authorList>
    </citation>
    <scope>NUCLEOTIDE SEQUENCE [LARGE SCALE GENOMIC DNA]</scope>
</reference>
<dbReference type="Proteomes" id="UP000183832">
    <property type="component" value="Unassembled WGS sequence"/>
</dbReference>
<dbReference type="EMBL" id="CVRI01000054">
    <property type="protein sequence ID" value="CRL00062.1"/>
    <property type="molecule type" value="Genomic_DNA"/>
</dbReference>
<proteinExistence type="predicted"/>
<accession>A0A1J1ILW6</accession>